<keyword evidence="3" id="KW-1185">Reference proteome</keyword>
<dbReference type="InterPro" id="IPR036047">
    <property type="entry name" value="F-box-like_dom_sf"/>
</dbReference>
<dbReference type="SMART" id="SM00256">
    <property type="entry name" value="FBOX"/>
    <property type="match status" value="1"/>
</dbReference>
<dbReference type="InterPro" id="IPR001810">
    <property type="entry name" value="F-box_dom"/>
</dbReference>
<dbReference type="InterPro" id="IPR050796">
    <property type="entry name" value="SCF_F-box_component"/>
</dbReference>
<dbReference type="AlphaFoldDB" id="A0AAV5FY35"/>
<evidence type="ECO:0000259" key="1">
    <source>
        <dbReference type="PROSITE" id="PS50181"/>
    </source>
</evidence>
<reference evidence="2" key="1">
    <citation type="journal article" date="2018" name="DNA Res.">
        <title>Multiple hybrid de novo genome assembly of finger millet, an orphan allotetraploid crop.</title>
        <authorList>
            <person name="Hatakeyama M."/>
            <person name="Aluri S."/>
            <person name="Balachadran M.T."/>
            <person name="Sivarajan S.R."/>
            <person name="Patrignani A."/>
            <person name="Gruter S."/>
            <person name="Poveda L."/>
            <person name="Shimizu-Inatsugi R."/>
            <person name="Baeten J."/>
            <person name="Francoijs K.J."/>
            <person name="Nataraja K.N."/>
            <person name="Reddy Y.A.N."/>
            <person name="Phadnis S."/>
            <person name="Ravikumar R.L."/>
            <person name="Schlapbach R."/>
            <person name="Sreeman S.M."/>
            <person name="Shimizu K.K."/>
        </authorList>
    </citation>
    <scope>NUCLEOTIDE SEQUENCE</scope>
</reference>
<dbReference type="CDD" id="cd22157">
    <property type="entry name" value="F-box_AtFBW1-like"/>
    <property type="match status" value="1"/>
</dbReference>
<protein>
    <recommendedName>
        <fullName evidence="1">F-box domain-containing protein</fullName>
    </recommendedName>
</protein>
<comment type="caution">
    <text evidence="2">The sequence shown here is derived from an EMBL/GenBank/DDBJ whole genome shotgun (WGS) entry which is preliminary data.</text>
</comment>
<dbReference type="Proteomes" id="UP001054889">
    <property type="component" value="Unassembled WGS sequence"/>
</dbReference>
<name>A0AAV5FY35_ELECO</name>
<dbReference type="Gene3D" id="1.20.1280.50">
    <property type="match status" value="1"/>
</dbReference>
<feature type="domain" description="F-box" evidence="1">
    <location>
        <begin position="101"/>
        <end position="147"/>
    </location>
</feature>
<evidence type="ECO:0000313" key="2">
    <source>
        <dbReference type="EMBL" id="GJN39450.1"/>
    </source>
</evidence>
<sequence length="438" mass="49943">MHQENMRSPHPTPAMVNLEKPRMDTDVELKLEATVIVVCNLHKKRTKVPHAPLSKHRLQHLQSFLGFGHTRSGLIGFLSHLAGDADHGAATMPRGGRRKRQDGLAGIPEEILHEILVRLPAKSVLRCRAVCQDWRRLTSDPAFLVEHHRHQPMLHLVRSFRSADSHFPDRFDAIDLRSGDRRPDIWLLNYIYGPSCDGLSVIGNRICNPVTRQWAPLSRKRGVWLSNLVGLFWHQPSEEYRVLFWRTSSVRSHMYCPNEYCVLTVGSDDDPRPVNSPEPVATSTRGSTSVHTAVIQGQPVELGLINGSGPTFIGAPVLLHGNMYLHWKRYDRHQILVFDTVAELFWHLRSPPVNPHHIMQLLDMDGSLAVSSSKADMIEMRIFLLQKGGDNGDVWAFQYRIKLPEMEIRRFQEQGDLMVKVVWGGRLTYRLLWLAVAL</sequence>
<gene>
    <name evidence="2" type="primary">gb28571</name>
    <name evidence="2" type="ORF">PR202_gb28571</name>
</gene>
<dbReference type="PANTHER" id="PTHR31672">
    <property type="entry name" value="BNACNNG10540D PROTEIN"/>
    <property type="match status" value="1"/>
</dbReference>
<dbReference type="Pfam" id="PF12937">
    <property type="entry name" value="F-box-like"/>
    <property type="match status" value="1"/>
</dbReference>
<dbReference type="PANTHER" id="PTHR31672:SF2">
    <property type="entry name" value="F-BOX DOMAIN-CONTAINING PROTEIN"/>
    <property type="match status" value="1"/>
</dbReference>
<dbReference type="EMBL" id="BQKI01000098">
    <property type="protein sequence ID" value="GJN39450.1"/>
    <property type="molecule type" value="Genomic_DNA"/>
</dbReference>
<reference evidence="2" key="2">
    <citation type="submission" date="2021-12" db="EMBL/GenBank/DDBJ databases">
        <title>Resequencing data analysis of finger millet.</title>
        <authorList>
            <person name="Hatakeyama M."/>
            <person name="Aluri S."/>
            <person name="Balachadran M.T."/>
            <person name="Sivarajan S.R."/>
            <person name="Poveda L."/>
            <person name="Shimizu-Inatsugi R."/>
            <person name="Schlapbach R."/>
            <person name="Sreeman S.M."/>
            <person name="Shimizu K.K."/>
        </authorList>
    </citation>
    <scope>NUCLEOTIDE SEQUENCE</scope>
</reference>
<organism evidence="2 3">
    <name type="scientific">Eleusine coracana subsp. coracana</name>
    <dbReference type="NCBI Taxonomy" id="191504"/>
    <lineage>
        <taxon>Eukaryota</taxon>
        <taxon>Viridiplantae</taxon>
        <taxon>Streptophyta</taxon>
        <taxon>Embryophyta</taxon>
        <taxon>Tracheophyta</taxon>
        <taxon>Spermatophyta</taxon>
        <taxon>Magnoliopsida</taxon>
        <taxon>Liliopsida</taxon>
        <taxon>Poales</taxon>
        <taxon>Poaceae</taxon>
        <taxon>PACMAD clade</taxon>
        <taxon>Chloridoideae</taxon>
        <taxon>Cynodonteae</taxon>
        <taxon>Eleusininae</taxon>
        <taxon>Eleusine</taxon>
    </lineage>
</organism>
<proteinExistence type="predicted"/>
<evidence type="ECO:0000313" key="3">
    <source>
        <dbReference type="Proteomes" id="UP001054889"/>
    </source>
</evidence>
<dbReference type="SUPFAM" id="SSF81383">
    <property type="entry name" value="F-box domain"/>
    <property type="match status" value="1"/>
</dbReference>
<dbReference type="PROSITE" id="PS50181">
    <property type="entry name" value="FBOX"/>
    <property type="match status" value="1"/>
</dbReference>
<accession>A0AAV5FY35</accession>